<protein>
    <submittedName>
        <fullName evidence="3">Uncharacterized protein</fullName>
    </submittedName>
</protein>
<dbReference type="OrthoDB" id="4928386at2"/>
<keyword evidence="4" id="KW-1185">Reference proteome</keyword>
<sequence length="229" mass="24458">MAKKSRSNRPASNRAASASSASNRPVQRANGTTQSRALPATAETTGQKNSPGLIVVAALAASVLLFWYYHGLVLNQMTDLSGGITMPDQLILGYGVEHIEALRGAMNADAIGQLNYVHKTAGLMFPLFFALASVLAIGLTVPRGFLRWGLWVLPLAFAVIDLLENNAIDALFTGALDPAAVTAASIMTVVRWALLFLSFGAIVFALIRSFVKTFNQKWEEAGLKPIGRG</sequence>
<dbReference type="AlphaFoldDB" id="A0A1L2ZNH5"/>
<feature type="transmembrane region" description="Helical" evidence="2">
    <location>
        <begin position="148"/>
        <end position="168"/>
    </location>
</feature>
<evidence type="ECO:0000313" key="3">
    <source>
        <dbReference type="EMBL" id="APF40598.1"/>
    </source>
</evidence>
<evidence type="ECO:0000256" key="2">
    <source>
        <dbReference type="SAM" id="Phobius"/>
    </source>
</evidence>
<dbReference type="Proteomes" id="UP000183530">
    <property type="component" value="Chromosome"/>
</dbReference>
<evidence type="ECO:0000313" key="4">
    <source>
        <dbReference type="Proteomes" id="UP000183530"/>
    </source>
</evidence>
<feature type="compositionally biased region" description="Low complexity" evidence="1">
    <location>
        <begin position="8"/>
        <end position="25"/>
    </location>
</feature>
<dbReference type="KEGG" id="nae:BHE16_05710"/>
<dbReference type="EMBL" id="CP018135">
    <property type="protein sequence ID" value="APF40598.1"/>
    <property type="molecule type" value="Genomic_DNA"/>
</dbReference>
<feature type="transmembrane region" description="Helical" evidence="2">
    <location>
        <begin position="180"/>
        <end position="207"/>
    </location>
</feature>
<evidence type="ECO:0000256" key="1">
    <source>
        <dbReference type="SAM" id="MobiDB-lite"/>
    </source>
</evidence>
<keyword evidence="2" id="KW-0812">Transmembrane</keyword>
<keyword evidence="2" id="KW-0472">Membrane</keyword>
<feature type="compositionally biased region" description="Polar residues" evidence="1">
    <location>
        <begin position="29"/>
        <end position="47"/>
    </location>
</feature>
<gene>
    <name evidence="3" type="ORF">BHE16_05710</name>
</gene>
<name>A0A1L2ZNH5_9MICC</name>
<dbReference type="RefSeq" id="WP_071894077.1">
    <property type="nucleotide sequence ID" value="NZ_CP018135.1"/>
</dbReference>
<feature type="transmembrane region" description="Helical" evidence="2">
    <location>
        <begin position="52"/>
        <end position="70"/>
    </location>
</feature>
<accession>A0A1L2ZNH5</accession>
<keyword evidence="2" id="KW-1133">Transmembrane helix</keyword>
<feature type="region of interest" description="Disordered" evidence="1">
    <location>
        <begin position="1"/>
        <end position="47"/>
    </location>
</feature>
<reference evidence="3 4" key="1">
    <citation type="submission" date="2016-11" db="EMBL/GenBank/DDBJ databases">
        <title>Genome sequencing of Zhihengliuella aestuarii B18 antagonistic to Plasmodiophora brassicae.</title>
        <authorList>
            <person name="Luo Y."/>
        </authorList>
    </citation>
    <scope>NUCLEOTIDE SEQUENCE [LARGE SCALE GENOMIC DNA]</scope>
    <source>
        <strain evidence="3 4">B18</strain>
    </source>
</reference>
<organism evidence="3 4">
    <name type="scientific">Neomicrococcus aestuarii</name>
    <dbReference type="NCBI Taxonomy" id="556325"/>
    <lineage>
        <taxon>Bacteria</taxon>
        <taxon>Bacillati</taxon>
        <taxon>Actinomycetota</taxon>
        <taxon>Actinomycetes</taxon>
        <taxon>Micrococcales</taxon>
        <taxon>Micrococcaceae</taxon>
        <taxon>Neomicrococcus</taxon>
    </lineage>
</organism>
<proteinExistence type="predicted"/>
<feature type="transmembrane region" description="Helical" evidence="2">
    <location>
        <begin position="123"/>
        <end position="141"/>
    </location>
</feature>